<dbReference type="Proteomes" id="UP001203338">
    <property type="component" value="Unassembled WGS sequence"/>
</dbReference>
<dbReference type="EMBL" id="JAMFLX010000026">
    <property type="protein sequence ID" value="MCL6271477.1"/>
    <property type="molecule type" value="Genomic_DNA"/>
</dbReference>
<dbReference type="RefSeq" id="WP_249701092.1">
    <property type="nucleotide sequence ID" value="NZ_JAMFLX010000026.1"/>
</dbReference>
<evidence type="ECO:0000313" key="1">
    <source>
        <dbReference type="EMBL" id="MCL6271477.1"/>
    </source>
</evidence>
<accession>A0ABT0PL65</accession>
<gene>
    <name evidence="1" type="ORF">M3P05_16270</name>
</gene>
<keyword evidence="2" id="KW-1185">Reference proteome</keyword>
<name>A0ABT0PL65_9GAMM</name>
<sequence length="260" mass="30032">MVARRISELLAFILLLSYSLTSFAERKVFLFGLQGAQLSLVREDSEYIPLNSRITPVKLVGHKRAWNIWVDDQKLRMSTPSDVDGYSGFINGVLYEVKERDLPKIDGLASWGFERIRVPLHMFRFYKDEDIAWFNRYQNHIDAYVFYPWRTKVRHGGTYLHDPSRHWDKKVPRSFLDVVLAGCAEIDNANNLGGAYLADCNSTMGLSGLDILEDRSKPVYEYHPANIFERSRQNSLKAESFLDEEWPRLLQQIGAPTPAQ</sequence>
<reference evidence="1 2" key="1">
    <citation type="submission" date="2022-05" db="EMBL/GenBank/DDBJ databases">
        <authorList>
            <person name="Park J.-S."/>
        </authorList>
    </citation>
    <scope>NUCLEOTIDE SEQUENCE [LARGE SCALE GENOMIC DNA]</scope>
    <source>
        <strain evidence="1 2">2012CJ34-2</strain>
    </source>
</reference>
<comment type="caution">
    <text evidence="1">The sequence shown here is derived from an EMBL/GenBank/DDBJ whole genome shotgun (WGS) entry which is preliminary data.</text>
</comment>
<evidence type="ECO:0000313" key="2">
    <source>
        <dbReference type="Proteomes" id="UP001203338"/>
    </source>
</evidence>
<proteinExistence type="predicted"/>
<protein>
    <submittedName>
        <fullName evidence="1">Uncharacterized protein</fullName>
    </submittedName>
</protein>
<organism evidence="1 2">
    <name type="scientific">Parendozoicomonas callyspongiae</name>
    <dbReference type="NCBI Taxonomy" id="2942213"/>
    <lineage>
        <taxon>Bacteria</taxon>
        <taxon>Pseudomonadati</taxon>
        <taxon>Pseudomonadota</taxon>
        <taxon>Gammaproteobacteria</taxon>
        <taxon>Oceanospirillales</taxon>
        <taxon>Endozoicomonadaceae</taxon>
        <taxon>Parendozoicomonas</taxon>
    </lineage>
</organism>